<evidence type="ECO:0000313" key="2">
    <source>
        <dbReference type="EMBL" id="KAF1010204.1"/>
    </source>
</evidence>
<organism evidence="2 3">
    <name type="scientific">Acinetobacter bereziniae</name>
    <name type="common">Acinetobacter genomosp. 10</name>
    <dbReference type="NCBI Taxonomy" id="106648"/>
    <lineage>
        <taxon>Bacteria</taxon>
        <taxon>Pseudomonadati</taxon>
        <taxon>Pseudomonadota</taxon>
        <taxon>Gammaproteobacteria</taxon>
        <taxon>Moraxellales</taxon>
        <taxon>Moraxellaceae</taxon>
        <taxon>Acinetobacter</taxon>
    </lineage>
</organism>
<keyword evidence="2" id="KW-0547">Nucleotide-binding</keyword>
<dbReference type="PANTHER" id="PTHR43514:SF4">
    <property type="entry name" value="ABC TRANSPORTER I FAMILY MEMBER 10"/>
    <property type="match status" value="1"/>
</dbReference>
<evidence type="ECO:0000259" key="1">
    <source>
        <dbReference type="Pfam" id="PF00005"/>
    </source>
</evidence>
<dbReference type="EMBL" id="WNDP01000329">
    <property type="protein sequence ID" value="KAF1010204.1"/>
    <property type="molecule type" value="Genomic_DNA"/>
</dbReference>
<dbReference type="InterPro" id="IPR050334">
    <property type="entry name" value="Molybdenum_import_ModC"/>
</dbReference>
<feature type="domain" description="ABC transporter" evidence="1">
    <location>
        <begin position="3"/>
        <end position="88"/>
    </location>
</feature>
<comment type="caution">
    <text evidence="2">The sequence shown here is derived from an EMBL/GenBank/DDBJ whole genome shotgun (WGS) entry which is preliminary data.</text>
</comment>
<dbReference type="AlphaFoldDB" id="A0A833PA13"/>
<dbReference type="SUPFAM" id="SSF52540">
    <property type="entry name" value="P-loop containing nucleoside triphosphate hydrolases"/>
    <property type="match status" value="1"/>
</dbReference>
<dbReference type="GO" id="GO:0016887">
    <property type="term" value="F:ATP hydrolysis activity"/>
    <property type="evidence" value="ECO:0007669"/>
    <property type="project" value="InterPro"/>
</dbReference>
<dbReference type="GO" id="GO:0005524">
    <property type="term" value="F:ATP binding"/>
    <property type="evidence" value="ECO:0007669"/>
    <property type="project" value="UniProtKB-KW"/>
</dbReference>
<gene>
    <name evidence="2" type="primary">fbpC2_2</name>
    <name evidence="2" type="ORF">GAK29_05084</name>
</gene>
<dbReference type="InterPro" id="IPR027417">
    <property type="entry name" value="P-loop_NTPase"/>
</dbReference>
<dbReference type="Gene3D" id="3.40.50.300">
    <property type="entry name" value="P-loop containing nucleotide triphosphate hydrolases"/>
    <property type="match status" value="1"/>
</dbReference>
<accession>A0A833PA13</accession>
<sequence>MHQRRIALVFQKAWLFPHMNVQQNLKYAEHLRTDLDKKFAFEQIVDLLELRNLLKRHAHQLSGGEAQRVSIGRALLSSPDLLLLDEPLSGLDQRLKQQILPFLDRVKTQTQLPMIYVTHHTDELAYLNAQVLYMDQGKIIER</sequence>
<keyword evidence="2" id="KW-0067">ATP-binding</keyword>
<dbReference type="Proteomes" id="UP000490535">
    <property type="component" value="Unassembled WGS sequence"/>
</dbReference>
<name>A0A833PA13_ACIBZ</name>
<dbReference type="PANTHER" id="PTHR43514">
    <property type="entry name" value="ABC TRANSPORTER I FAMILY MEMBER 10"/>
    <property type="match status" value="1"/>
</dbReference>
<reference evidence="3" key="1">
    <citation type="journal article" date="2020" name="MBio">
        <title>Horizontal gene transfer to a defensive symbiont with a reduced genome amongst a multipartite beetle microbiome.</title>
        <authorList>
            <person name="Waterworth S.C."/>
            <person name="Florez L.V."/>
            <person name="Rees E.R."/>
            <person name="Hertweck C."/>
            <person name="Kaltenpoth M."/>
            <person name="Kwan J.C."/>
        </authorList>
    </citation>
    <scope>NUCLEOTIDE SEQUENCE [LARGE SCALE GENOMIC DNA]</scope>
</reference>
<dbReference type="InterPro" id="IPR003439">
    <property type="entry name" value="ABC_transporter-like_ATP-bd"/>
</dbReference>
<dbReference type="Pfam" id="PF00005">
    <property type="entry name" value="ABC_tran"/>
    <property type="match status" value="1"/>
</dbReference>
<evidence type="ECO:0000313" key="3">
    <source>
        <dbReference type="Proteomes" id="UP000490535"/>
    </source>
</evidence>
<proteinExistence type="predicted"/>
<protein>
    <submittedName>
        <fullName evidence="2">Fe(3+) ions import ATP-binding protein FbpC 2</fullName>
    </submittedName>
</protein>